<keyword evidence="1" id="KW-0732">Signal</keyword>
<proteinExistence type="predicted"/>
<dbReference type="RefSeq" id="WP_146387560.1">
    <property type="nucleotide sequence ID" value="NZ_VOHK01000004.1"/>
</dbReference>
<dbReference type="Pfam" id="PF14315">
    <property type="entry name" value="DUF4380"/>
    <property type="match status" value="1"/>
</dbReference>
<evidence type="ECO:0000256" key="1">
    <source>
        <dbReference type="SAM" id="SignalP"/>
    </source>
</evidence>
<organism evidence="2 3">
    <name type="scientific">Luteimonas marina</name>
    <dbReference type="NCBI Taxonomy" id="488485"/>
    <lineage>
        <taxon>Bacteria</taxon>
        <taxon>Pseudomonadati</taxon>
        <taxon>Pseudomonadota</taxon>
        <taxon>Gammaproteobacteria</taxon>
        <taxon>Lysobacterales</taxon>
        <taxon>Lysobacteraceae</taxon>
        <taxon>Luteimonas</taxon>
    </lineage>
</organism>
<reference evidence="2 3" key="1">
    <citation type="journal article" date="2008" name="Int. J. Syst. Evol. Microbiol.">
        <title>Luteimonas marina sp. nov., isolated from seawater.</title>
        <authorList>
            <person name="Baik K.S."/>
            <person name="Park S.C."/>
            <person name="Kim M.S."/>
            <person name="Kim E.M."/>
            <person name="Park C."/>
            <person name="Chun J."/>
            <person name="Seong C.N."/>
        </authorList>
    </citation>
    <scope>NUCLEOTIDE SEQUENCE [LARGE SCALE GENOMIC DNA]</scope>
    <source>
        <strain evidence="2 3">FR1330</strain>
    </source>
</reference>
<keyword evidence="3" id="KW-1185">Reference proteome</keyword>
<dbReference type="EMBL" id="VOHK01000004">
    <property type="protein sequence ID" value="TWT20073.1"/>
    <property type="molecule type" value="Genomic_DNA"/>
</dbReference>
<sequence>MATGRRKRTRSLPAIAWSLAAGLSLAASAAPSTERLRLDDGHLQVEVAPALGGRIVHVSLPGRANLLKVGEAVATQPDPVPEADGDNIPYFGHELWTGPQSRWWLDQGVNPARRAAAAQWPPDPWLAHARNRVLEQAPDLLALEGVTSPVSGLQVRQSFRLRPDAPGTLELTAEAVNMRDREVRRDLWFNTRLPAGSRVFVPVAEPGQARLRADVDHTYAGPIAWWRDGLYSLQLDPPPAGKTGRRGKIFIAPSAGWIAGFSAGQLLLIRFERQADETIDPEHGQVELYLDWHHADPAAGVLELEVHAPMRTLAPGEAMQARETWTVLPYDGPDELEAQRAALESALRDSGQSQDPARPL</sequence>
<evidence type="ECO:0000313" key="2">
    <source>
        <dbReference type="EMBL" id="TWT20073.1"/>
    </source>
</evidence>
<dbReference type="Proteomes" id="UP000319980">
    <property type="component" value="Unassembled WGS sequence"/>
</dbReference>
<name>A0A5C5U0U0_9GAMM</name>
<feature type="signal peptide" evidence="1">
    <location>
        <begin position="1"/>
        <end position="29"/>
    </location>
</feature>
<dbReference type="AlphaFoldDB" id="A0A5C5U0U0"/>
<comment type="caution">
    <text evidence="2">The sequence shown here is derived from an EMBL/GenBank/DDBJ whole genome shotgun (WGS) entry which is preliminary data.</text>
</comment>
<protein>
    <submittedName>
        <fullName evidence="2">DUF4380 domain-containing protein</fullName>
    </submittedName>
</protein>
<accession>A0A5C5U0U0</accession>
<dbReference type="InterPro" id="IPR025488">
    <property type="entry name" value="DUF4380"/>
</dbReference>
<dbReference type="OrthoDB" id="5697126at2"/>
<evidence type="ECO:0000313" key="3">
    <source>
        <dbReference type="Proteomes" id="UP000319980"/>
    </source>
</evidence>
<gene>
    <name evidence="2" type="ORF">FQY83_09985</name>
</gene>
<feature type="chain" id="PRO_5022858576" evidence="1">
    <location>
        <begin position="30"/>
        <end position="360"/>
    </location>
</feature>